<dbReference type="Gene3D" id="3.90.1260.10">
    <property type="entry name" value="Argininosuccinate synthetase, chain A, domain 2"/>
    <property type="match status" value="1"/>
</dbReference>
<dbReference type="Gene3D" id="3.40.50.620">
    <property type="entry name" value="HUPs"/>
    <property type="match status" value="1"/>
</dbReference>
<evidence type="ECO:0000256" key="4">
    <source>
        <dbReference type="ARBA" id="ARBA00022571"/>
    </source>
</evidence>
<evidence type="ECO:0000313" key="13">
    <source>
        <dbReference type="EMBL" id="THG37075.1"/>
    </source>
</evidence>
<feature type="binding site" evidence="9">
    <location>
        <position position="153"/>
    </location>
    <ligand>
        <name>L-aspartate</name>
        <dbReference type="ChEBI" id="CHEBI:29991"/>
    </ligand>
</feature>
<feature type="binding site" evidence="9">
    <location>
        <position position="291"/>
    </location>
    <ligand>
        <name>L-citrulline</name>
        <dbReference type="ChEBI" id="CHEBI:57743"/>
    </ligand>
</feature>
<dbReference type="SUPFAM" id="SSF52402">
    <property type="entry name" value="Adenine nucleotide alpha hydrolases-like"/>
    <property type="match status" value="1"/>
</dbReference>
<evidence type="ECO:0000256" key="8">
    <source>
        <dbReference type="ARBA" id="ARBA00022840"/>
    </source>
</evidence>
<reference evidence="13 14" key="1">
    <citation type="submission" date="2019-04" db="EMBL/GenBank/DDBJ databases">
        <title>Microbes associate with the intestines of laboratory mice.</title>
        <authorList>
            <person name="Navarre W."/>
            <person name="Wong E."/>
            <person name="Huang K.C."/>
            <person name="Tropini C."/>
            <person name="Ng K."/>
            <person name="Yu B."/>
        </authorList>
    </citation>
    <scope>NUCLEOTIDE SEQUENCE [LARGE SCALE GENOMIC DNA]</scope>
    <source>
        <strain evidence="13 14">NM80_B27</strain>
    </source>
</reference>
<evidence type="ECO:0000256" key="7">
    <source>
        <dbReference type="ARBA" id="ARBA00022741"/>
    </source>
</evidence>
<proteinExistence type="inferred from homology"/>
<dbReference type="GO" id="GO:0005524">
    <property type="term" value="F:ATP binding"/>
    <property type="evidence" value="ECO:0007669"/>
    <property type="project" value="UniProtKB-UniRule"/>
</dbReference>
<feature type="binding site" evidence="9">
    <location>
        <position position="303"/>
    </location>
    <ligand>
        <name>L-citrulline</name>
        <dbReference type="ChEBI" id="CHEBI:57743"/>
    </ligand>
</feature>
<dbReference type="GO" id="GO:0000053">
    <property type="term" value="P:argininosuccinate metabolic process"/>
    <property type="evidence" value="ECO:0007669"/>
    <property type="project" value="TreeGrafter"/>
</dbReference>
<dbReference type="AlphaFoldDB" id="A0A4S4G3G9"/>
<evidence type="ECO:0000259" key="12">
    <source>
        <dbReference type="Pfam" id="PF20979"/>
    </source>
</evidence>
<dbReference type="PANTHER" id="PTHR11587">
    <property type="entry name" value="ARGININOSUCCINATE SYNTHASE"/>
    <property type="match status" value="1"/>
</dbReference>
<feature type="domain" description="Arginosuccinate synthase C-terminal" evidence="12">
    <location>
        <begin position="205"/>
        <end position="423"/>
    </location>
</feature>
<feature type="domain" description="Arginosuccinate synthase-like N-terminal" evidence="11">
    <location>
        <begin position="34"/>
        <end position="196"/>
    </location>
</feature>
<dbReference type="FunFam" id="3.90.1260.10:FF:000007">
    <property type="entry name" value="Argininosuccinate synthase"/>
    <property type="match status" value="1"/>
</dbReference>
<feature type="binding site" evidence="9">
    <location>
        <position position="157"/>
    </location>
    <ligand>
        <name>L-citrulline</name>
        <dbReference type="ChEBI" id="CHEBI:57743"/>
    </ligand>
</feature>
<dbReference type="PANTHER" id="PTHR11587:SF2">
    <property type="entry name" value="ARGININOSUCCINATE SYNTHASE"/>
    <property type="match status" value="1"/>
</dbReference>
<feature type="region of interest" description="Disordered" evidence="10">
    <location>
        <begin position="1"/>
        <end position="25"/>
    </location>
</feature>
<dbReference type="Pfam" id="PF20979">
    <property type="entry name" value="Arginosuc_syn_C"/>
    <property type="match status" value="1"/>
</dbReference>
<comment type="caution">
    <text evidence="13">The sequence shown here is derived from an EMBL/GenBank/DDBJ whole genome shotgun (WGS) entry which is preliminary data.</text>
</comment>
<feature type="binding site" evidence="9">
    <location>
        <position position="153"/>
    </location>
    <ligand>
        <name>L-citrulline</name>
        <dbReference type="ChEBI" id="CHEBI:57743"/>
    </ligand>
</feature>
<evidence type="ECO:0000256" key="6">
    <source>
        <dbReference type="ARBA" id="ARBA00022605"/>
    </source>
</evidence>
<dbReference type="InterPro" id="IPR048268">
    <property type="entry name" value="Arginosuc_syn_C"/>
</dbReference>
<dbReference type="SUPFAM" id="SSF69864">
    <property type="entry name" value="Argininosuccinate synthetase, C-terminal domain"/>
    <property type="match status" value="1"/>
</dbReference>
<evidence type="ECO:0000256" key="9">
    <source>
        <dbReference type="HAMAP-Rule" id="MF_00005"/>
    </source>
</evidence>
<feature type="binding site" evidence="9">
    <location>
        <position position="206"/>
    </location>
    <ligand>
        <name>L-citrulline</name>
        <dbReference type="ChEBI" id="CHEBI:57743"/>
    </ligand>
</feature>
<evidence type="ECO:0000256" key="2">
    <source>
        <dbReference type="ARBA" id="ARBA00011881"/>
    </source>
</evidence>
<accession>A0A4S4G3G9</accession>
<feature type="binding site" evidence="9">
    <location>
        <position position="154"/>
    </location>
    <ligand>
        <name>L-aspartate</name>
        <dbReference type="ChEBI" id="CHEBI:29991"/>
    </ligand>
</feature>
<name>A0A4S4G3G9_9ACTN</name>
<organism evidence="13 14">
    <name type="scientific">Adlercreutzia caecimuris</name>
    <dbReference type="NCBI Taxonomy" id="671266"/>
    <lineage>
        <taxon>Bacteria</taxon>
        <taxon>Bacillati</taxon>
        <taxon>Actinomycetota</taxon>
        <taxon>Coriobacteriia</taxon>
        <taxon>Eggerthellales</taxon>
        <taxon>Eggerthellaceae</taxon>
        <taxon>Adlercreutzia</taxon>
    </lineage>
</organism>
<feature type="binding site" evidence="9">
    <location>
        <begin position="38"/>
        <end position="46"/>
    </location>
    <ligand>
        <name>ATP</name>
        <dbReference type="ChEBI" id="CHEBI:30616"/>
    </ligand>
</feature>
<keyword evidence="6 9" id="KW-0028">Amino-acid biosynthesis</keyword>
<dbReference type="InterPro" id="IPR018223">
    <property type="entry name" value="Arginosuc_synth_CS"/>
</dbReference>
<comment type="subcellular location">
    <subcellularLocation>
        <location evidence="9">Cytoplasm</location>
    </subcellularLocation>
</comment>
<dbReference type="GO" id="GO:0004055">
    <property type="term" value="F:argininosuccinate synthase activity"/>
    <property type="evidence" value="ECO:0007669"/>
    <property type="project" value="UniProtKB-UniRule"/>
</dbReference>
<dbReference type="UniPathway" id="UPA00068">
    <property type="reaction ID" value="UER00113"/>
</dbReference>
<sequence length="466" mass="50019">MTKSTQNIPAHQPASSLHDAPQLTAAPAPGEKERVVLAYSGGLDTSVCIKWLQEEYGLDVIAVVGDLGQEHDGLEAVKAKALATGAIGCAVVDMREVFASEYLACALAANALYENKYPLVSALSRPLIAKHLVAVAHQFGAKYVAHGCTGKGNDQVRFESSVLMLDPALTILSPVRDWDLGCRADEIAWAAAHNVPVKATAEAPYSIDDNLWGRAIECGVLEDPWCEPPADIYTMTADPACAPDAPAYVEIDFKEGIPCAVDGKAMSFLGVIYALNEIAGAHGFGRIDMVENRLVGVKSRECYEAPAALTLIKAHKALEDLCLERGVLHHKLGIEQAWADQVYNGLWFSPLKEAFDAFIAHTQQCVTGTVKLKFFKGSCTVVGRKSAFSLYDFGLATYDASDAFDHAAAKGFIDIHGLSCKVWAENRLANDARMPSFADVDATNKAYAAVVEEAEEILEDAGKVSA</sequence>
<evidence type="ECO:0000313" key="14">
    <source>
        <dbReference type="Proteomes" id="UP000308978"/>
    </source>
</evidence>
<feature type="binding site" evidence="9">
    <location>
        <position position="117"/>
    </location>
    <ligand>
        <name>L-citrulline</name>
        <dbReference type="ChEBI" id="CHEBI:57743"/>
    </ligand>
</feature>
<dbReference type="CDD" id="cd01999">
    <property type="entry name" value="ASS"/>
    <property type="match status" value="1"/>
</dbReference>
<dbReference type="InterPro" id="IPR024074">
    <property type="entry name" value="AS_cat/multimer_dom_body"/>
</dbReference>
<evidence type="ECO:0000256" key="1">
    <source>
        <dbReference type="ARBA" id="ARBA00004967"/>
    </source>
</evidence>
<keyword evidence="8 9" id="KW-0067">ATP-binding</keyword>
<dbReference type="GO" id="GO:0005737">
    <property type="term" value="C:cytoplasm"/>
    <property type="evidence" value="ECO:0007669"/>
    <property type="project" value="UniProtKB-SubCell"/>
</dbReference>
<dbReference type="NCBIfam" id="TIGR00032">
    <property type="entry name" value="argG"/>
    <property type="match status" value="1"/>
</dbReference>
<dbReference type="PROSITE" id="PS00565">
    <property type="entry name" value="ARGININOSUCCIN_SYN_2"/>
    <property type="match status" value="1"/>
</dbReference>
<dbReference type="InterPro" id="IPR048267">
    <property type="entry name" value="Arginosuc_syn_N"/>
</dbReference>
<comment type="caution">
    <text evidence="9">Lacks conserved residue(s) required for the propagation of feature annotation.</text>
</comment>
<dbReference type="Pfam" id="PF00764">
    <property type="entry name" value="Arginosuc_synth"/>
    <property type="match status" value="1"/>
</dbReference>
<feature type="binding site" evidence="9">
    <location>
        <position position="149"/>
    </location>
    <ligand>
        <name>L-aspartate</name>
        <dbReference type="ChEBI" id="CHEBI:29991"/>
    </ligand>
</feature>
<dbReference type="InterPro" id="IPR023434">
    <property type="entry name" value="Arginosuc_synth_type_1_subfam"/>
</dbReference>
<gene>
    <name evidence="9" type="primary">argG</name>
    <name evidence="13" type="ORF">E5986_07495</name>
</gene>
<keyword evidence="5 9" id="KW-0436">Ligase</keyword>
<dbReference type="InterPro" id="IPR001518">
    <property type="entry name" value="Arginosuc_synth"/>
</dbReference>
<dbReference type="Proteomes" id="UP000308978">
    <property type="component" value="Unassembled WGS sequence"/>
</dbReference>
<dbReference type="FunFam" id="3.40.50.620:FF:000019">
    <property type="entry name" value="Argininosuccinate synthase"/>
    <property type="match status" value="1"/>
</dbReference>
<evidence type="ECO:0000256" key="5">
    <source>
        <dbReference type="ARBA" id="ARBA00022598"/>
    </source>
</evidence>
<comment type="subunit">
    <text evidence="2 9">Homotetramer.</text>
</comment>
<keyword evidence="9" id="KW-0963">Cytoplasm</keyword>
<dbReference type="InterPro" id="IPR014729">
    <property type="entry name" value="Rossmann-like_a/b/a_fold"/>
</dbReference>
<comment type="similarity">
    <text evidence="9">Belongs to the argininosuccinate synthase family. Type 1 subfamily.</text>
</comment>
<evidence type="ECO:0000256" key="10">
    <source>
        <dbReference type="SAM" id="MobiDB-lite"/>
    </source>
</evidence>
<dbReference type="RefSeq" id="WP_136434705.1">
    <property type="nucleotide sequence ID" value="NZ_SSTJ01000008.1"/>
</dbReference>
<comment type="pathway">
    <text evidence="1 9">Amino-acid biosynthesis; L-arginine biosynthesis; L-arginine from L-ornithine and carbamoyl phosphate: step 2/3.</text>
</comment>
<dbReference type="EC" id="6.3.4.5" evidence="3 9"/>
<protein>
    <recommendedName>
        <fullName evidence="3 9">Argininosuccinate synthase</fullName>
        <ecNumber evidence="3 9">6.3.4.5</ecNumber>
    </recommendedName>
    <alternativeName>
        <fullName evidence="9">Citrulline--aspartate ligase</fullName>
    </alternativeName>
</protein>
<dbReference type="Gene3D" id="1.20.5.470">
    <property type="entry name" value="Single helix bin"/>
    <property type="match status" value="1"/>
</dbReference>
<dbReference type="NCBIfam" id="NF001770">
    <property type="entry name" value="PRK00509.1"/>
    <property type="match status" value="1"/>
</dbReference>
<dbReference type="PROSITE" id="PS00564">
    <property type="entry name" value="ARGININOSUCCIN_SYN_1"/>
    <property type="match status" value="1"/>
</dbReference>
<dbReference type="GO" id="GO:0006526">
    <property type="term" value="P:L-arginine biosynthetic process"/>
    <property type="evidence" value="ECO:0007669"/>
    <property type="project" value="UniProtKB-UniRule"/>
</dbReference>
<keyword evidence="7 9" id="KW-0547">Nucleotide-binding</keyword>
<feature type="binding site" evidence="9">
    <location>
        <position position="147"/>
    </location>
    <ligand>
        <name>ATP</name>
        <dbReference type="ChEBI" id="CHEBI:30616"/>
    </ligand>
</feature>
<evidence type="ECO:0000259" key="11">
    <source>
        <dbReference type="Pfam" id="PF00764"/>
    </source>
</evidence>
<dbReference type="EMBL" id="SSTJ01000008">
    <property type="protein sequence ID" value="THG37075.1"/>
    <property type="molecule type" value="Genomic_DNA"/>
</dbReference>
<feature type="compositionally biased region" description="Polar residues" evidence="10">
    <location>
        <begin position="1"/>
        <end position="15"/>
    </location>
</feature>
<dbReference type="HAMAP" id="MF_00005">
    <property type="entry name" value="Arg_succ_synth_type1"/>
    <property type="match status" value="1"/>
</dbReference>
<comment type="catalytic activity">
    <reaction evidence="9">
        <text>L-citrulline + L-aspartate + ATP = 2-(N(omega)-L-arginino)succinate + AMP + diphosphate + H(+)</text>
        <dbReference type="Rhea" id="RHEA:10932"/>
        <dbReference type="ChEBI" id="CHEBI:15378"/>
        <dbReference type="ChEBI" id="CHEBI:29991"/>
        <dbReference type="ChEBI" id="CHEBI:30616"/>
        <dbReference type="ChEBI" id="CHEBI:33019"/>
        <dbReference type="ChEBI" id="CHEBI:57472"/>
        <dbReference type="ChEBI" id="CHEBI:57743"/>
        <dbReference type="ChEBI" id="CHEBI:456215"/>
        <dbReference type="EC" id="6.3.4.5"/>
    </reaction>
</comment>
<evidence type="ECO:0000256" key="3">
    <source>
        <dbReference type="ARBA" id="ARBA00012286"/>
    </source>
</evidence>
<dbReference type="GO" id="GO:0000050">
    <property type="term" value="P:urea cycle"/>
    <property type="evidence" value="ECO:0007669"/>
    <property type="project" value="TreeGrafter"/>
</dbReference>
<keyword evidence="4 9" id="KW-0055">Arginine biosynthesis</keyword>